<name>A0A645EY50_9ZZZZ</name>
<sequence length="213" mass="24009">MGISAIDVYDGVKEKIHSGEYSPGYQLVETELAATFQTSRNTVQKVLLKLMSEGLVTIEKNKGAKVRSYTLSEILEYAQIREALEGLIVTLAIPRLTGDHMNRMRAALAQMSEKLAARDLLAYSECNKLFHQVIYDACPNRAAVDLVMSLKSKISKFNAKTILIPGRDQQSFEEHRGILAAIEDRDAQAASRLLREHIRHVTEKIEEYDKLIF</sequence>
<reference evidence="5" key="1">
    <citation type="submission" date="2019-08" db="EMBL/GenBank/DDBJ databases">
        <authorList>
            <person name="Kucharzyk K."/>
            <person name="Murdoch R.W."/>
            <person name="Higgins S."/>
            <person name="Loffler F."/>
        </authorList>
    </citation>
    <scope>NUCLEOTIDE SEQUENCE</scope>
</reference>
<dbReference type="InterPro" id="IPR008920">
    <property type="entry name" value="TF_FadR/GntR_C"/>
</dbReference>
<dbReference type="InterPro" id="IPR036390">
    <property type="entry name" value="WH_DNA-bd_sf"/>
</dbReference>
<dbReference type="PROSITE" id="PS50949">
    <property type="entry name" value="HTH_GNTR"/>
    <property type="match status" value="1"/>
</dbReference>
<evidence type="ECO:0000256" key="2">
    <source>
        <dbReference type="ARBA" id="ARBA00023125"/>
    </source>
</evidence>
<dbReference type="AlphaFoldDB" id="A0A645EY50"/>
<dbReference type="Pfam" id="PF07729">
    <property type="entry name" value="FCD"/>
    <property type="match status" value="1"/>
</dbReference>
<evidence type="ECO:0000259" key="4">
    <source>
        <dbReference type="PROSITE" id="PS50949"/>
    </source>
</evidence>
<dbReference type="InterPro" id="IPR011711">
    <property type="entry name" value="GntR_C"/>
</dbReference>
<dbReference type="GO" id="GO:0003677">
    <property type="term" value="F:DNA binding"/>
    <property type="evidence" value="ECO:0007669"/>
    <property type="project" value="UniProtKB-KW"/>
</dbReference>
<evidence type="ECO:0000256" key="3">
    <source>
        <dbReference type="ARBA" id="ARBA00023163"/>
    </source>
</evidence>
<proteinExistence type="predicted"/>
<protein>
    <submittedName>
        <fullName evidence="5">HTH-type transcriptional repressor RspR</fullName>
    </submittedName>
</protein>
<comment type="caution">
    <text evidence="5">The sequence shown here is derived from an EMBL/GenBank/DDBJ whole genome shotgun (WGS) entry which is preliminary data.</text>
</comment>
<evidence type="ECO:0000313" key="5">
    <source>
        <dbReference type="EMBL" id="MPN05344.1"/>
    </source>
</evidence>
<keyword evidence="1" id="KW-0805">Transcription regulation</keyword>
<keyword evidence="3" id="KW-0804">Transcription</keyword>
<dbReference type="InterPro" id="IPR036388">
    <property type="entry name" value="WH-like_DNA-bd_sf"/>
</dbReference>
<evidence type="ECO:0000256" key="1">
    <source>
        <dbReference type="ARBA" id="ARBA00023015"/>
    </source>
</evidence>
<gene>
    <name evidence="5" type="primary">rspR_39</name>
    <name evidence="5" type="ORF">SDC9_152594</name>
</gene>
<dbReference type="SMART" id="SM00895">
    <property type="entry name" value="FCD"/>
    <property type="match status" value="1"/>
</dbReference>
<dbReference type="InterPro" id="IPR000524">
    <property type="entry name" value="Tscrpt_reg_HTH_GntR"/>
</dbReference>
<dbReference type="SUPFAM" id="SSF46785">
    <property type="entry name" value="Winged helix' DNA-binding domain"/>
    <property type="match status" value="1"/>
</dbReference>
<accession>A0A645EY50</accession>
<dbReference type="SUPFAM" id="SSF48008">
    <property type="entry name" value="GntR ligand-binding domain-like"/>
    <property type="match status" value="1"/>
</dbReference>
<feature type="domain" description="HTH gntR-type" evidence="4">
    <location>
        <begin position="2"/>
        <end position="69"/>
    </location>
</feature>
<dbReference type="Pfam" id="PF00392">
    <property type="entry name" value="GntR"/>
    <property type="match status" value="1"/>
</dbReference>
<dbReference type="EMBL" id="VSSQ01051258">
    <property type="protein sequence ID" value="MPN05344.1"/>
    <property type="molecule type" value="Genomic_DNA"/>
</dbReference>
<dbReference type="Gene3D" id="1.20.120.530">
    <property type="entry name" value="GntR ligand-binding domain-like"/>
    <property type="match status" value="1"/>
</dbReference>
<dbReference type="PANTHER" id="PTHR43537">
    <property type="entry name" value="TRANSCRIPTIONAL REGULATOR, GNTR FAMILY"/>
    <property type="match status" value="1"/>
</dbReference>
<dbReference type="GO" id="GO:0003700">
    <property type="term" value="F:DNA-binding transcription factor activity"/>
    <property type="evidence" value="ECO:0007669"/>
    <property type="project" value="InterPro"/>
</dbReference>
<organism evidence="5">
    <name type="scientific">bioreactor metagenome</name>
    <dbReference type="NCBI Taxonomy" id="1076179"/>
    <lineage>
        <taxon>unclassified sequences</taxon>
        <taxon>metagenomes</taxon>
        <taxon>ecological metagenomes</taxon>
    </lineage>
</organism>
<dbReference type="PANTHER" id="PTHR43537:SF5">
    <property type="entry name" value="UXU OPERON TRANSCRIPTIONAL REGULATOR"/>
    <property type="match status" value="1"/>
</dbReference>
<keyword evidence="2" id="KW-0238">DNA-binding</keyword>
<dbReference type="SMART" id="SM00345">
    <property type="entry name" value="HTH_GNTR"/>
    <property type="match status" value="1"/>
</dbReference>
<dbReference type="Gene3D" id="1.10.10.10">
    <property type="entry name" value="Winged helix-like DNA-binding domain superfamily/Winged helix DNA-binding domain"/>
    <property type="match status" value="1"/>
</dbReference>
<dbReference type="CDD" id="cd07377">
    <property type="entry name" value="WHTH_GntR"/>
    <property type="match status" value="1"/>
</dbReference>